<dbReference type="KEGG" id="gph:GEMMAAP_19145"/>
<feature type="transmembrane region" description="Helical" evidence="1">
    <location>
        <begin position="414"/>
        <end position="432"/>
    </location>
</feature>
<evidence type="ECO:0000256" key="1">
    <source>
        <dbReference type="SAM" id="Phobius"/>
    </source>
</evidence>
<dbReference type="OrthoDB" id="9813718at2"/>
<evidence type="ECO:0000259" key="2">
    <source>
        <dbReference type="Pfam" id="PF02308"/>
    </source>
</evidence>
<feature type="transmembrane region" description="Helical" evidence="1">
    <location>
        <begin position="381"/>
        <end position="402"/>
    </location>
</feature>
<feature type="transmembrane region" description="Helical" evidence="1">
    <location>
        <begin position="63"/>
        <end position="83"/>
    </location>
</feature>
<feature type="transmembrane region" description="Helical" evidence="1">
    <location>
        <begin position="37"/>
        <end position="56"/>
    </location>
</feature>
<evidence type="ECO:0000313" key="5">
    <source>
        <dbReference type="Proteomes" id="UP000076404"/>
    </source>
</evidence>
<dbReference type="PANTHER" id="PTHR39084">
    <property type="entry name" value="MEMBRANE PROTEIN-RELATED"/>
    <property type="match status" value="1"/>
</dbReference>
<evidence type="ECO:0000313" key="4">
    <source>
        <dbReference type="EMBL" id="AMW06325.1"/>
    </source>
</evidence>
<keyword evidence="1" id="KW-1133">Transmembrane helix</keyword>
<protein>
    <submittedName>
        <fullName evidence="4">Uncharacterized protein</fullName>
    </submittedName>
</protein>
<dbReference type="EMBL" id="CP011454">
    <property type="protein sequence ID" value="AMW06325.1"/>
    <property type="molecule type" value="Genomic_DNA"/>
</dbReference>
<keyword evidence="1" id="KW-0812">Transmembrane</keyword>
<reference evidence="4 5" key="2">
    <citation type="journal article" date="2016" name="Environ. Microbiol. Rep.">
        <title>Metagenomic evidence for the presence of phototrophic Gemmatimonadetes bacteria in diverse environments.</title>
        <authorList>
            <person name="Zeng Y."/>
            <person name="Baumbach J."/>
            <person name="Barbosa E.G."/>
            <person name="Azevedo V."/>
            <person name="Zhang C."/>
            <person name="Koblizek M."/>
        </authorList>
    </citation>
    <scope>NUCLEOTIDE SEQUENCE [LARGE SCALE GENOMIC DNA]</scope>
    <source>
        <strain evidence="4 5">AP64</strain>
    </source>
</reference>
<feature type="transmembrane region" description="Helical" evidence="1">
    <location>
        <begin position="319"/>
        <end position="341"/>
    </location>
</feature>
<dbReference type="Pfam" id="PF02308">
    <property type="entry name" value="MgtC"/>
    <property type="match status" value="1"/>
</dbReference>
<feature type="transmembrane region" description="Helical" evidence="1">
    <location>
        <begin position="98"/>
        <end position="128"/>
    </location>
</feature>
<keyword evidence="5" id="KW-1185">Reference proteome</keyword>
<dbReference type="AlphaFoldDB" id="A0A143BP06"/>
<sequence length="434" mass="45059">MLSYTLALDLLVAALVGMAVGVEREWSGHTSGPDGRFAGARTFTLLGAIGGFAGWFMRLDQPVLAAIIAAGGILMPVVAYWTAMKRPGTTTDSTTEVAAVLVVVLGMVSGLGHRTPAAAAVAVMVILLAEKSWVQQTLQRVDARELRAAAQFAVLALVVLPILPDTAYGPYEAFRPRQLWVVVLIFSALNFAGYIARRLVGETRGLGVTGLLGGMVSSTAVALTFSRRSREEPLLALPLALGVVAACTVLIPRILTVTAMLRPALAWATVPFLLPPLLAGLSLMAVALWHERDTRPSSSGDFLAVAPADTQNGLGTNPLGLASSLQMAIAFQVVLFAIAWVQRNAGDTGVIASATLLGLTDMDALTLSMTRYGAEPATQQIAAAAIGVGVLSNTALKAALVLGIGAPRFRLRAAGGLGVLALGSAVGLLIGWPR</sequence>
<feature type="transmembrane region" description="Helical" evidence="1">
    <location>
        <begin position="148"/>
        <end position="167"/>
    </location>
</feature>
<accession>A0A143BP06</accession>
<dbReference type="RefSeq" id="WP_026851020.1">
    <property type="nucleotide sequence ID" value="NZ_CP011454.1"/>
</dbReference>
<feature type="transmembrane region" description="Helical" evidence="1">
    <location>
        <begin position="264"/>
        <end position="289"/>
    </location>
</feature>
<feature type="domain" description="DUF4010" evidence="3">
    <location>
        <begin position="186"/>
        <end position="405"/>
    </location>
</feature>
<dbReference type="InterPro" id="IPR025105">
    <property type="entry name" value="DUF4010"/>
</dbReference>
<feature type="transmembrane region" description="Helical" evidence="1">
    <location>
        <begin position="348"/>
        <end position="369"/>
    </location>
</feature>
<reference evidence="4 5" key="1">
    <citation type="journal article" date="2014" name="Proc. Natl. Acad. Sci. U.S.A.">
        <title>Functional type 2 photosynthetic reaction centers found in the rare bacterial phylum Gemmatimonadetes.</title>
        <authorList>
            <person name="Zeng Y."/>
            <person name="Feng F."/>
            <person name="Medova H."/>
            <person name="Dean J."/>
            <person name="Koblizek M."/>
        </authorList>
    </citation>
    <scope>NUCLEOTIDE SEQUENCE [LARGE SCALE GENOMIC DNA]</scope>
    <source>
        <strain evidence="4 5">AP64</strain>
    </source>
</reference>
<dbReference type="PANTHER" id="PTHR39084:SF1">
    <property type="entry name" value="DUF4010 DOMAIN-CONTAINING PROTEIN"/>
    <property type="match status" value="1"/>
</dbReference>
<dbReference type="Pfam" id="PF13194">
    <property type="entry name" value="DUF4010"/>
    <property type="match status" value="1"/>
</dbReference>
<evidence type="ECO:0000259" key="3">
    <source>
        <dbReference type="Pfam" id="PF13194"/>
    </source>
</evidence>
<feature type="transmembrane region" description="Helical" evidence="1">
    <location>
        <begin position="208"/>
        <end position="227"/>
    </location>
</feature>
<name>A0A143BP06_9BACT</name>
<keyword evidence="1" id="KW-0472">Membrane</keyword>
<organism evidence="4 5">
    <name type="scientific">Gemmatimonas phototrophica</name>
    <dbReference type="NCBI Taxonomy" id="1379270"/>
    <lineage>
        <taxon>Bacteria</taxon>
        <taxon>Pseudomonadati</taxon>
        <taxon>Gemmatimonadota</taxon>
        <taxon>Gemmatimonadia</taxon>
        <taxon>Gemmatimonadales</taxon>
        <taxon>Gemmatimonadaceae</taxon>
        <taxon>Gemmatimonas</taxon>
    </lineage>
</organism>
<dbReference type="Proteomes" id="UP000076404">
    <property type="component" value="Chromosome"/>
</dbReference>
<dbReference type="InterPro" id="IPR049177">
    <property type="entry name" value="MgtC_SapB_SrpB_YhiD_N"/>
</dbReference>
<feature type="transmembrane region" description="Helical" evidence="1">
    <location>
        <begin position="179"/>
        <end position="196"/>
    </location>
</feature>
<proteinExistence type="predicted"/>
<feature type="domain" description="MgtC/SapB/SrpB/YhiD N-terminal" evidence="2">
    <location>
        <begin position="10"/>
        <end position="136"/>
    </location>
</feature>
<dbReference type="STRING" id="1379270.GEMMAAP_19145"/>
<feature type="transmembrane region" description="Helical" evidence="1">
    <location>
        <begin position="233"/>
        <end position="252"/>
    </location>
</feature>
<gene>
    <name evidence="4" type="ORF">GEMMAAP_19145</name>
</gene>
<dbReference type="eggNOG" id="COG3174">
    <property type="taxonomic scope" value="Bacteria"/>
</dbReference>